<dbReference type="GO" id="GO:1904680">
    <property type="term" value="F:peptide transmembrane transporter activity"/>
    <property type="evidence" value="ECO:0007669"/>
    <property type="project" value="InterPro"/>
</dbReference>
<dbReference type="GO" id="GO:0015833">
    <property type="term" value="P:peptide transport"/>
    <property type="evidence" value="ECO:0007669"/>
    <property type="project" value="InterPro"/>
</dbReference>
<feature type="transmembrane region" description="Helical" evidence="7">
    <location>
        <begin position="282"/>
        <end position="303"/>
    </location>
</feature>
<dbReference type="GO" id="GO:0005524">
    <property type="term" value="F:ATP binding"/>
    <property type="evidence" value="ECO:0007669"/>
    <property type="project" value="UniProtKB-KW"/>
</dbReference>
<evidence type="ECO:0000259" key="9">
    <source>
        <dbReference type="PROSITE" id="PS50929"/>
    </source>
</evidence>
<feature type="transmembrane region" description="Helical" evidence="7">
    <location>
        <begin position="26"/>
        <end position="44"/>
    </location>
</feature>
<keyword evidence="11" id="KW-1185">Reference proteome</keyword>
<evidence type="ECO:0000313" key="10">
    <source>
        <dbReference type="EMBL" id="WDE02539.1"/>
    </source>
</evidence>
<evidence type="ECO:0000256" key="1">
    <source>
        <dbReference type="ARBA" id="ARBA00004651"/>
    </source>
</evidence>
<dbReference type="GO" id="GO:0140359">
    <property type="term" value="F:ABC-type transporter activity"/>
    <property type="evidence" value="ECO:0007669"/>
    <property type="project" value="InterPro"/>
</dbReference>
<proteinExistence type="predicted"/>
<dbReference type="Gene3D" id="3.40.50.300">
    <property type="entry name" value="P-loop containing nucleotide triphosphate hydrolases"/>
    <property type="match status" value="1"/>
</dbReference>
<dbReference type="InterPro" id="IPR005898">
    <property type="entry name" value="Cyc_pep_transpt_SyrD/YojI"/>
</dbReference>
<keyword evidence="5 7" id="KW-1133">Transmembrane helix</keyword>
<protein>
    <submittedName>
        <fullName evidence="10">Cyclic peptide export ABC transporter</fullName>
    </submittedName>
</protein>
<dbReference type="RefSeq" id="WP_053042961.1">
    <property type="nucleotide sequence ID" value="NZ_CP059736.1"/>
</dbReference>
<dbReference type="EMBL" id="CP059736">
    <property type="protein sequence ID" value="WDE02539.1"/>
    <property type="molecule type" value="Genomic_DNA"/>
</dbReference>
<dbReference type="AlphaFoldDB" id="A0AAE9YY73"/>
<keyword evidence="6 7" id="KW-0472">Membrane</keyword>
<dbReference type="InterPro" id="IPR036640">
    <property type="entry name" value="ABC1_TM_sf"/>
</dbReference>
<sequence length="556" mass="62625">MLSKYLPAKRLLEFIDQEAVYPRKKLISFSAISGITNGLLLGVINHGAGMVGEFSAAGYLQFYYLMLFAALLSLLIYTKRYTLEKAAVLVEEVLYKVRIRIADKIRHTELSFVEATGHSEIYNSLAQDTVQISQSATVVFASIQAAIMLIFTMVYVAWLTLTGFMLTVTAIGLGAWVFMLKRERIMNDLQSATEQEIHFFDALNDTLSGFKEIKLNRIKSHDLFEHQDQIATDVKTLKSRAGINSVFVMMFSEIFFYILIATILFIWPFFNGTDPGTIIKLTASILFIMGPLNLLFGSFPLFIKADVAVNNLRELEQKVDTASQGFQLGEPPEHKPFTFERIHFQDVRFQYVDKEGAAQFKVGPVNLDLRFGETVFIVGGNGSGKSTLLKLLTGLYYPVSGEITINGELLDQDLYADYRELFAIVFTDFHLFDRLYGIQDIDSSKVNALIKEMGLAGKTRFKNGAFTNTALSTGQRKRLAYINTVLEDKQIYIFDELAADQDPGFRKRFYEVLLPGLKEQGKTIIAVTHDDKYFATADRVLKMDEGQLSENGVKGN</sequence>
<feature type="transmembrane region" description="Helical" evidence="7">
    <location>
        <begin position="56"/>
        <end position="77"/>
    </location>
</feature>
<dbReference type="PROSITE" id="PS50929">
    <property type="entry name" value="ABC_TM1F"/>
    <property type="match status" value="1"/>
</dbReference>
<evidence type="ECO:0000256" key="4">
    <source>
        <dbReference type="ARBA" id="ARBA00022840"/>
    </source>
</evidence>
<reference evidence="10 11" key="1">
    <citation type="journal article" date="2015" name="Genome Announc.">
        <title>Draft Genome Sequences of Marine Isolates of Thalassomonas viridans and Thalassomonas actiniarum.</title>
        <authorList>
            <person name="Olonade I."/>
            <person name="van Zyl L.J."/>
            <person name="Trindade M."/>
        </authorList>
    </citation>
    <scope>NUCLEOTIDE SEQUENCE [LARGE SCALE GENOMIC DNA]</scope>
    <source>
        <strain evidence="10 11">A5K-106</strain>
    </source>
</reference>
<name>A0AAE9YY73_9GAMM</name>
<dbReference type="SUPFAM" id="SSF90123">
    <property type="entry name" value="ABC transporter transmembrane region"/>
    <property type="match status" value="1"/>
</dbReference>
<gene>
    <name evidence="10" type="ORF">SG35_029480</name>
</gene>
<keyword evidence="4" id="KW-0067">ATP-binding</keyword>
<dbReference type="Pfam" id="PF00664">
    <property type="entry name" value="ABC_membrane"/>
    <property type="match status" value="1"/>
</dbReference>
<comment type="subcellular location">
    <subcellularLocation>
        <location evidence="1">Cell membrane</location>
        <topology evidence="1">Multi-pass membrane protein</topology>
    </subcellularLocation>
</comment>
<dbReference type="Pfam" id="PF00005">
    <property type="entry name" value="ABC_tran"/>
    <property type="match status" value="1"/>
</dbReference>
<dbReference type="GO" id="GO:0016887">
    <property type="term" value="F:ATP hydrolysis activity"/>
    <property type="evidence" value="ECO:0007669"/>
    <property type="project" value="InterPro"/>
</dbReference>
<keyword evidence="3" id="KW-0547">Nucleotide-binding</keyword>
<evidence type="ECO:0000259" key="8">
    <source>
        <dbReference type="PROSITE" id="PS50893"/>
    </source>
</evidence>
<accession>A0AAE9YY73</accession>
<evidence type="ECO:0000256" key="6">
    <source>
        <dbReference type="ARBA" id="ARBA00023136"/>
    </source>
</evidence>
<feature type="domain" description="ABC transmembrane type-1" evidence="9">
    <location>
        <begin position="26"/>
        <end position="304"/>
    </location>
</feature>
<dbReference type="Gene3D" id="1.20.1560.10">
    <property type="entry name" value="ABC transporter type 1, transmembrane domain"/>
    <property type="match status" value="1"/>
</dbReference>
<dbReference type="Proteomes" id="UP000032568">
    <property type="component" value="Chromosome pTact"/>
</dbReference>
<dbReference type="PROSITE" id="PS50893">
    <property type="entry name" value="ABC_TRANSPORTER_2"/>
    <property type="match status" value="1"/>
</dbReference>
<feature type="transmembrane region" description="Helical" evidence="7">
    <location>
        <begin position="164"/>
        <end position="180"/>
    </location>
</feature>
<dbReference type="NCBIfam" id="TIGR01194">
    <property type="entry name" value="cyc_pep_trnsptr"/>
    <property type="match status" value="1"/>
</dbReference>
<dbReference type="InterPro" id="IPR003593">
    <property type="entry name" value="AAA+_ATPase"/>
</dbReference>
<evidence type="ECO:0000256" key="7">
    <source>
        <dbReference type="SAM" id="Phobius"/>
    </source>
</evidence>
<dbReference type="SMART" id="SM00382">
    <property type="entry name" value="AAA"/>
    <property type="match status" value="1"/>
</dbReference>
<dbReference type="InterPro" id="IPR039421">
    <property type="entry name" value="Type_1_exporter"/>
</dbReference>
<dbReference type="GO" id="GO:0034040">
    <property type="term" value="F:ATPase-coupled lipid transmembrane transporter activity"/>
    <property type="evidence" value="ECO:0007669"/>
    <property type="project" value="TreeGrafter"/>
</dbReference>
<feature type="domain" description="ABC transporter" evidence="8">
    <location>
        <begin position="342"/>
        <end position="555"/>
    </location>
</feature>
<feature type="transmembrane region" description="Helical" evidence="7">
    <location>
        <begin position="138"/>
        <end position="158"/>
    </location>
</feature>
<dbReference type="InterPro" id="IPR027417">
    <property type="entry name" value="P-loop_NTPase"/>
</dbReference>
<evidence type="ECO:0000313" key="11">
    <source>
        <dbReference type="Proteomes" id="UP000032568"/>
    </source>
</evidence>
<reference evidence="10 11" key="2">
    <citation type="journal article" date="2022" name="Mar. Drugs">
        <title>Bioassay-Guided Fractionation Leads to the Detection of Cholic Acid Generated by the Rare Thalassomonas sp.</title>
        <authorList>
            <person name="Pheiffer F."/>
            <person name="Schneider Y.K."/>
            <person name="Hansen E.H."/>
            <person name="Andersen J.H."/>
            <person name="Isaksson J."/>
            <person name="Busche T."/>
            <person name="R C."/>
            <person name="Kalinowski J."/>
            <person name="Zyl L.V."/>
            <person name="Trindade M."/>
        </authorList>
    </citation>
    <scope>NUCLEOTIDE SEQUENCE [LARGE SCALE GENOMIC DNA]</scope>
    <source>
        <strain evidence="10 11">A5K-106</strain>
    </source>
</reference>
<organism evidence="10 11">
    <name type="scientific">Thalassomonas actiniarum</name>
    <dbReference type="NCBI Taxonomy" id="485447"/>
    <lineage>
        <taxon>Bacteria</taxon>
        <taxon>Pseudomonadati</taxon>
        <taxon>Pseudomonadota</taxon>
        <taxon>Gammaproteobacteria</taxon>
        <taxon>Alteromonadales</taxon>
        <taxon>Colwelliaceae</taxon>
        <taxon>Thalassomonas</taxon>
    </lineage>
</organism>
<dbReference type="CDD" id="cd03228">
    <property type="entry name" value="ABCC_MRP_Like"/>
    <property type="match status" value="1"/>
</dbReference>
<feature type="transmembrane region" description="Helical" evidence="7">
    <location>
        <begin position="246"/>
        <end position="270"/>
    </location>
</feature>
<dbReference type="InterPro" id="IPR003439">
    <property type="entry name" value="ABC_transporter-like_ATP-bd"/>
</dbReference>
<keyword evidence="2 7" id="KW-0812">Transmembrane</keyword>
<dbReference type="SUPFAM" id="SSF52540">
    <property type="entry name" value="P-loop containing nucleoside triphosphate hydrolases"/>
    <property type="match status" value="1"/>
</dbReference>
<dbReference type="PANTHER" id="PTHR24221:SF654">
    <property type="entry name" value="ATP-BINDING CASSETTE SUB-FAMILY B MEMBER 6"/>
    <property type="match status" value="1"/>
</dbReference>
<evidence type="ECO:0000256" key="5">
    <source>
        <dbReference type="ARBA" id="ARBA00022989"/>
    </source>
</evidence>
<dbReference type="KEGG" id="tact:SG35_029480"/>
<dbReference type="PANTHER" id="PTHR24221">
    <property type="entry name" value="ATP-BINDING CASSETTE SUB-FAMILY B"/>
    <property type="match status" value="1"/>
</dbReference>
<dbReference type="GO" id="GO:0005886">
    <property type="term" value="C:plasma membrane"/>
    <property type="evidence" value="ECO:0007669"/>
    <property type="project" value="UniProtKB-SubCell"/>
</dbReference>
<evidence type="ECO:0000256" key="2">
    <source>
        <dbReference type="ARBA" id="ARBA00022692"/>
    </source>
</evidence>
<evidence type="ECO:0000256" key="3">
    <source>
        <dbReference type="ARBA" id="ARBA00022741"/>
    </source>
</evidence>
<dbReference type="InterPro" id="IPR011527">
    <property type="entry name" value="ABC1_TM_dom"/>
</dbReference>